<sequence length="63" mass="6850">MDIAAASIIMSQSKAQNSAGIILLKKTMDLNQESQHRLLQMINDTNQNISADPNLGAILDIKV</sequence>
<evidence type="ECO:0000313" key="1">
    <source>
        <dbReference type="EMBL" id="ACV61053.1"/>
    </source>
</evidence>
<gene>
    <name evidence="1" type="ordered locus">Dtox_0090</name>
</gene>
<proteinExistence type="predicted"/>
<dbReference type="HOGENOM" id="CLU_189781_4_0_9"/>
<dbReference type="STRING" id="485916.Dtox_0090"/>
<evidence type="ECO:0000313" key="2">
    <source>
        <dbReference type="Proteomes" id="UP000002217"/>
    </source>
</evidence>
<dbReference type="Pfam" id="PF14070">
    <property type="entry name" value="YjfB_motility"/>
    <property type="match status" value="1"/>
</dbReference>
<dbReference type="OrthoDB" id="1924973at2"/>
<dbReference type="EMBL" id="CP001720">
    <property type="protein sequence ID" value="ACV61053.1"/>
    <property type="molecule type" value="Genomic_DNA"/>
</dbReference>
<reference evidence="1 2" key="1">
    <citation type="journal article" date="2009" name="Stand. Genomic Sci.">
        <title>Complete genome sequence of Desulfotomaculum acetoxidans type strain (5575).</title>
        <authorList>
            <person name="Spring S."/>
            <person name="Lapidus A."/>
            <person name="Schroder M."/>
            <person name="Gleim D."/>
            <person name="Sims D."/>
            <person name="Meincke L."/>
            <person name="Glavina Del Rio T."/>
            <person name="Tice H."/>
            <person name="Copeland A."/>
            <person name="Cheng J.F."/>
            <person name="Lucas S."/>
            <person name="Chen F."/>
            <person name="Nolan M."/>
            <person name="Bruce D."/>
            <person name="Goodwin L."/>
            <person name="Pitluck S."/>
            <person name="Ivanova N."/>
            <person name="Mavromatis K."/>
            <person name="Mikhailova N."/>
            <person name="Pati A."/>
            <person name="Chen A."/>
            <person name="Palaniappan K."/>
            <person name="Land M."/>
            <person name="Hauser L."/>
            <person name="Chang Y.J."/>
            <person name="Jeffries C.D."/>
            <person name="Chain P."/>
            <person name="Saunders E."/>
            <person name="Brettin T."/>
            <person name="Detter J.C."/>
            <person name="Goker M."/>
            <person name="Bristow J."/>
            <person name="Eisen J.A."/>
            <person name="Markowitz V."/>
            <person name="Hugenholtz P."/>
            <person name="Kyrpides N.C."/>
            <person name="Klenk H.P."/>
            <person name="Han C."/>
        </authorList>
    </citation>
    <scope>NUCLEOTIDE SEQUENCE [LARGE SCALE GENOMIC DNA]</scope>
    <source>
        <strain evidence="2">ATCC 49208 / DSM 771 / VKM B-1644</strain>
    </source>
</reference>
<dbReference type="Proteomes" id="UP000002217">
    <property type="component" value="Chromosome"/>
</dbReference>
<dbReference type="AlphaFoldDB" id="C8W2P7"/>
<accession>C8W2P7</accession>
<name>C8W2P7_DESAS</name>
<dbReference type="KEGG" id="dae:Dtox_0090"/>
<protein>
    <recommendedName>
        <fullName evidence="3">Motility protein</fullName>
    </recommendedName>
</protein>
<evidence type="ECO:0008006" key="3">
    <source>
        <dbReference type="Google" id="ProtNLM"/>
    </source>
</evidence>
<dbReference type="RefSeq" id="WP_012813505.1">
    <property type="nucleotide sequence ID" value="NC_013216.1"/>
</dbReference>
<organism evidence="1 2">
    <name type="scientific">Desulfofarcimen acetoxidans (strain ATCC 49208 / DSM 771 / KCTC 5769 / VKM B-1644 / 5575)</name>
    <name type="common">Desulfotomaculum acetoxidans</name>
    <dbReference type="NCBI Taxonomy" id="485916"/>
    <lineage>
        <taxon>Bacteria</taxon>
        <taxon>Bacillati</taxon>
        <taxon>Bacillota</taxon>
        <taxon>Clostridia</taxon>
        <taxon>Eubacteriales</taxon>
        <taxon>Peptococcaceae</taxon>
        <taxon>Desulfofarcimen</taxon>
    </lineage>
</organism>
<dbReference type="InterPro" id="IPR025906">
    <property type="entry name" value="YjfB_motility"/>
</dbReference>
<keyword evidence="2" id="KW-1185">Reference proteome</keyword>